<protein>
    <recommendedName>
        <fullName evidence="4">TerC family integral membrane protein</fullName>
    </recommendedName>
</protein>
<dbReference type="KEGG" id="saqt:GJV85_11790"/>
<reference evidence="2" key="2">
    <citation type="submission" date="2021-04" db="EMBL/GenBank/DDBJ databases">
        <title>Isolation and characterization of a novel species of the genus Sulfurimonas.</title>
        <authorList>
            <person name="Fukui M."/>
        </authorList>
    </citation>
    <scope>NUCLEOTIDE SEQUENCE</scope>
    <source>
        <strain evidence="2">H1576</strain>
    </source>
</reference>
<name>A0A975B201_9BACT</name>
<evidence type="ECO:0000313" key="3">
    <source>
        <dbReference type="Proteomes" id="UP000671852"/>
    </source>
</evidence>
<feature type="transmembrane region" description="Helical" evidence="1">
    <location>
        <begin position="70"/>
        <end position="87"/>
    </location>
</feature>
<evidence type="ECO:0000256" key="1">
    <source>
        <dbReference type="SAM" id="Phobius"/>
    </source>
</evidence>
<feature type="transmembrane region" description="Helical" evidence="1">
    <location>
        <begin position="40"/>
        <end position="64"/>
    </location>
</feature>
<keyword evidence="1" id="KW-0472">Membrane</keyword>
<dbReference type="EMBL" id="CP046072">
    <property type="protein sequence ID" value="QSZ42766.1"/>
    <property type="molecule type" value="Genomic_DNA"/>
</dbReference>
<gene>
    <name evidence="2" type="ORF">GJV85_11790</name>
</gene>
<evidence type="ECO:0008006" key="4">
    <source>
        <dbReference type="Google" id="ProtNLM"/>
    </source>
</evidence>
<dbReference type="Proteomes" id="UP000671852">
    <property type="component" value="Chromosome"/>
</dbReference>
<feature type="transmembrane region" description="Helical" evidence="1">
    <location>
        <begin position="112"/>
        <end position="133"/>
    </location>
</feature>
<reference evidence="2" key="1">
    <citation type="submission" date="2019-11" db="EMBL/GenBank/DDBJ databases">
        <authorList>
            <person name="Kojima H."/>
        </authorList>
    </citation>
    <scope>NUCLEOTIDE SEQUENCE</scope>
    <source>
        <strain evidence="2">H1576</strain>
    </source>
</reference>
<dbReference type="RefSeq" id="WP_207561577.1">
    <property type="nucleotide sequence ID" value="NZ_CP046072.1"/>
</dbReference>
<proteinExistence type="predicted"/>
<accession>A0A975B201</accession>
<sequence>MYSLGLSLHSVGAIAVLAVIFLNLFLLISTNELKKYKRLMSIFLIPLTLTLFGILVFTGIIMMAAKHLDFTLENIVMIIISLIYMVLEFKRIKSLQHMNETKERAFDAYRPFARRILQVEFILTLLISLWMWLI</sequence>
<dbReference type="AlphaFoldDB" id="A0A975B201"/>
<keyword evidence="1" id="KW-0812">Transmembrane</keyword>
<keyword evidence="3" id="KW-1185">Reference proteome</keyword>
<keyword evidence="1" id="KW-1133">Transmembrane helix</keyword>
<evidence type="ECO:0000313" key="2">
    <source>
        <dbReference type="EMBL" id="QSZ42766.1"/>
    </source>
</evidence>
<organism evidence="2 3">
    <name type="scientific">Sulfurimonas aquatica</name>
    <dbReference type="NCBI Taxonomy" id="2672570"/>
    <lineage>
        <taxon>Bacteria</taxon>
        <taxon>Pseudomonadati</taxon>
        <taxon>Campylobacterota</taxon>
        <taxon>Epsilonproteobacteria</taxon>
        <taxon>Campylobacterales</taxon>
        <taxon>Sulfurimonadaceae</taxon>
        <taxon>Sulfurimonas</taxon>
    </lineage>
</organism>
<feature type="transmembrane region" description="Helical" evidence="1">
    <location>
        <begin position="6"/>
        <end position="28"/>
    </location>
</feature>